<evidence type="ECO:0000256" key="1">
    <source>
        <dbReference type="ARBA" id="ARBA00004651"/>
    </source>
</evidence>
<feature type="transmembrane region" description="Helical" evidence="8">
    <location>
        <begin position="20"/>
        <end position="41"/>
    </location>
</feature>
<dbReference type="GeneID" id="97820975"/>
<evidence type="ECO:0000256" key="4">
    <source>
        <dbReference type="ARBA" id="ARBA00022692"/>
    </source>
</evidence>
<comment type="subcellular location">
    <subcellularLocation>
        <location evidence="1 8">Cell membrane</location>
        <topology evidence="1 8">Multi-pass membrane protein</topology>
    </subcellularLocation>
</comment>
<dbReference type="EMBL" id="JBCEWA010000003">
    <property type="protein sequence ID" value="MEL5987848.1"/>
    <property type="molecule type" value="Genomic_DNA"/>
</dbReference>
<dbReference type="InterPro" id="IPR000515">
    <property type="entry name" value="MetI-like"/>
</dbReference>
<comment type="caution">
    <text evidence="10">The sequence shown here is derived from an EMBL/GenBank/DDBJ whole genome shotgun (WGS) entry which is preliminary data.</text>
</comment>
<keyword evidence="11" id="KW-1185">Reference proteome</keyword>
<protein>
    <submittedName>
        <fullName evidence="10">Amino acid ABC transporter permease</fullName>
    </submittedName>
</protein>
<dbReference type="NCBIfam" id="TIGR01726">
    <property type="entry name" value="HEQRo_perm_3TM"/>
    <property type="match status" value="1"/>
</dbReference>
<dbReference type="PROSITE" id="PS50928">
    <property type="entry name" value="ABC_TM1"/>
    <property type="match status" value="1"/>
</dbReference>
<name>A0ABU9LLE4_9BACL</name>
<evidence type="ECO:0000313" key="11">
    <source>
        <dbReference type="Proteomes" id="UP001398420"/>
    </source>
</evidence>
<evidence type="ECO:0000256" key="2">
    <source>
        <dbReference type="ARBA" id="ARBA00022448"/>
    </source>
</evidence>
<dbReference type="Pfam" id="PF00528">
    <property type="entry name" value="BPD_transp_1"/>
    <property type="match status" value="1"/>
</dbReference>
<evidence type="ECO:0000256" key="6">
    <source>
        <dbReference type="ARBA" id="ARBA00022989"/>
    </source>
</evidence>
<evidence type="ECO:0000256" key="8">
    <source>
        <dbReference type="RuleBase" id="RU363032"/>
    </source>
</evidence>
<dbReference type="InterPro" id="IPR043429">
    <property type="entry name" value="ArtM/GltK/GlnP/TcyL/YhdX-like"/>
</dbReference>
<evidence type="ECO:0000313" key="10">
    <source>
        <dbReference type="EMBL" id="MEL5987848.1"/>
    </source>
</evidence>
<dbReference type="InterPro" id="IPR035906">
    <property type="entry name" value="MetI-like_sf"/>
</dbReference>
<comment type="similarity">
    <text evidence="8">Belongs to the binding-protein-dependent transport system permease family.</text>
</comment>
<keyword evidence="5" id="KW-0029">Amino-acid transport</keyword>
<evidence type="ECO:0000256" key="3">
    <source>
        <dbReference type="ARBA" id="ARBA00022475"/>
    </source>
</evidence>
<dbReference type="Gene3D" id="1.10.3720.10">
    <property type="entry name" value="MetI-like"/>
    <property type="match status" value="1"/>
</dbReference>
<dbReference type="InterPro" id="IPR010065">
    <property type="entry name" value="AA_ABC_transptr_permease_3TM"/>
</dbReference>
<feature type="transmembrane region" description="Helical" evidence="8">
    <location>
        <begin position="93"/>
        <end position="112"/>
    </location>
</feature>
<dbReference type="SUPFAM" id="SSF161098">
    <property type="entry name" value="MetI-like"/>
    <property type="match status" value="1"/>
</dbReference>
<keyword evidence="3" id="KW-1003">Cell membrane</keyword>
<keyword evidence="2 8" id="KW-0813">Transport</keyword>
<organism evidence="10 11">
    <name type="scientific">Kurthia gibsonii</name>
    <dbReference type="NCBI Taxonomy" id="33946"/>
    <lineage>
        <taxon>Bacteria</taxon>
        <taxon>Bacillati</taxon>
        <taxon>Bacillota</taxon>
        <taxon>Bacilli</taxon>
        <taxon>Bacillales</taxon>
        <taxon>Caryophanaceae</taxon>
        <taxon>Kurthia</taxon>
    </lineage>
</organism>
<feature type="domain" description="ABC transmembrane type-1" evidence="9">
    <location>
        <begin position="17"/>
        <end position="214"/>
    </location>
</feature>
<reference evidence="10 11" key="1">
    <citation type="submission" date="2024-04" db="EMBL/GenBank/DDBJ databases">
        <authorList>
            <person name="Wu Y.S."/>
            <person name="Zhang L."/>
        </authorList>
    </citation>
    <scope>NUCLEOTIDE SEQUENCE [LARGE SCALE GENOMIC DNA]</scope>
    <source>
        <strain evidence="10 11">KG-01</strain>
    </source>
</reference>
<evidence type="ECO:0000259" key="9">
    <source>
        <dbReference type="PROSITE" id="PS50928"/>
    </source>
</evidence>
<keyword evidence="6 8" id="KW-1133">Transmembrane helix</keyword>
<accession>A0ABU9LLE4</accession>
<dbReference type="PANTHER" id="PTHR30614">
    <property type="entry name" value="MEMBRANE COMPONENT OF AMINO ACID ABC TRANSPORTER"/>
    <property type="match status" value="1"/>
</dbReference>
<keyword evidence="7 8" id="KW-0472">Membrane</keyword>
<evidence type="ECO:0000256" key="5">
    <source>
        <dbReference type="ARBA" id="ARBA00022970"/>
    </source>
</evidence>
<dbReference type="PANTHER" id="PTHR30614:SF0">
    <property type="entry name" value="L-CYSTINE TRANSPORT SYSTEM PERMEASE PROTEIN TCYL"/>
    <property type="match status" value="1"/>
</dbReference>
<dbReference type="Proteomes" id="UP001398420">
    <property type="component" value="Unassembled WGS sequence"/>
</dbReference>
<feature type="transmembrane region" description="Helical" evidence="8">
    <location>
        <begin position="62"/>
        <end position="87"/>
    </location>
</feature>
<feature type="transmembrane region" description="Helical" evidence="8">
    <location>
        <begin position="196"/>
        <end position="214"/>
    </location>
</feature>
<proteinExistence type="inferred from homology"/>
<gene>
    <name evidence="10" type="ORF">AAF454_05410</name>
</gene>
<dbReference type="RefSeq" id="WP_068456425.1">
    <property type="nucleotide sequence ID" value="NZ_BJOB01000011.1"/>
</dbReference>
<keyword evidence="4 8" id="KW-0812">Transmembrane</keyword>
<evidence type="ECO:0000256" key="7">
    <source>
        <dbReference type="ARBA" id="ARBA00023136"/>
    </source>
</evidence>
<dbReference type="CDD" id="cd06261">
    <property type="entry name" value="TM_PBP2"/>
    <property type="match status" value="1"/>
</dbReference>
<sequence>MGSQQWGILFAQIMERLPITIAMLIAALILGLILGTIIAIIQIKRIPFLHQCMTLFISFSRCTPLLVQLFLVYFGVPQLLSAFGIYINDLTPFIFAVVTFALHISAYLAEVIRSAYLAVGEAQLEACYSIGMTYTQALRRVILPQAFVLALPNLGNTIIDLFKDTSLAFTIGVVDIMGQARLIIGNNYGLGMFKVYIIISLIYWGVCIIIEIIIHQIEQRFKKGRVNVAKT</sequence>